<feature type="transmembrane region" description="Helical" evidence="20">
    <location>
        <begin position="337"/>
        <end position="359"/>
    </location>
</feature>
<evidence type="ECO:0000256" key="10">
    <source>
        <dbReference type="ARBA" id="ARBA00044900"/>
    </source>
</evidence>
<evidence type="ECO:0000256" key="19">
    <source>
        <dbReference type="SAM" id="MobiDB-lite"/>
    </source>
</evidence>
<comment type="catalytic activity">
    <reaction evidence="2">
        <text>L-lysyl-L-alanine(out) = L-lysyl-L-alanine(in)</text>
        <dbReference type="Rhea" id="RHEA:79399"/>
        <dbReference type="ChEBI" id="CHEBI:229954"/>
    </reaction>
</comment>
<feature type="transmembrane region" description="Helical" evidence="20">
    <location>
        <begin position="412"/>
        <end position="430"/>
    </location>
</feature>
<evidence type="ECO:0000313" key="21">
    <source>
        <dbReference type="EMBL" id="KAI9635509.1"/>
    </source>
</evidence>
<dbReference type="PANTHER" id="PTHR23512">
    <property type="entry name" value="MAJOR FACILITATOR SUPERFAMILY DOMAIN-CONTAINING PROTEIN 1"/>
    <property type="match status" value="1"/>
</dbReference>
<comment type="catalytic activity">
    <reaction evidence="11">
        <text>L-arginyl-glycine(out) = L-arginyl-glycine(in)</text>
        <dbReference type="Rhea" id="RHEA:79391"/>
        <dbReference type="ChEBI" id="CHEBI:229955"/>
    </reaction>
</comment>
<dbReference type="Gene3D" id="1.20.1250.20">
    <property type="entry name" value="MFS general substrate transporter like domains"/>
    <property type="match status" value="2"/>
</dbReference>
<evidence type="ECO:0000256" key="8">
    <source>
        <dbReference type="ARBA" id="ARBA00044898"/>
    </source>
</evidence>
<dbReference type="Proteomes" id="UP001164286">
    <property type="component" value="Unassembled WGS sequence"/>
</dbReference>
<gene>
    <name evidence="21" type="ORF">MKK02DRAFT_27303</name>
</gene>
<feature type="transmembrane region" description="Helical" evidence="20">
    <location>
        <begin position="270"/>
        <end position="293"/>
    </location>
</feature>
<evidence type="ECO:0000256" key="15">
    <source>
        <dbReference type="ARBA" id="ARBA00044985"/>
    </source>
</evidence>
<evidence type="ECO:0000256" key="12">
    <source>
        <dbReference type="ARBA" id="ARBA00044912"/>
    </source>
</evidence>
<feature type="transmembrane region" description="Helical" evidence="20">
    <location>
        <begin position="152"/>
        <end position="175"/>
    </location>
</feature>
<keyword evidence="20" id="KW-0812">Transmembrane</keyword>
<dbReference type="PANTHER" id="PTHR23512:SF12">
    <property type="entry name" value="TRANSPORTER, PUTATIVE (AFU_ORTHOLOGUE AFUA_4G00260)-RELATED"/>
    <property type="match status" value="1"/>
</dbReference>
<organism evidence="21 22">
    <name type="scientific">Dioszegia hungarica</name>
    <dbReference type="NCBI Taxonomy" id="4972"/>
    <lineage>
        <taxon>Eukaryota</taxon>
        <taxon>Fungi</taxon>
        <taxon>Dikarya</taxon>
        <taxon>Basidiomycota</taxon>
        <taxon>Agaricomycotina</taxon>
        <taxon>Tremellomycetes</taxon>
        <taxon>Tremellales</taxon>
        <taxon>Bulleribasidiaceae</taxon>
        <taxon>Dioszegia</taxon>
    </lineage>
</organism>
<comment type="catalytic activity">
    <reaction evidence="3">
        <text>L-histidyl-glycine(out) = L-histidyl-glycine(in)</text>
        <dbReference type="Rhea" id="RHEA:79395"/>
        <dbReference type="ChEBI" id="CHEBI:229957"/>
    </reaction>
</comment>
<keyword evidence="20" id="KW-1133">Transmembrane helix</keyword>
<comment type="subcellular location">
    <subcellularLocation>
        <location evidence="1">Membrane</location>
        <topology evidence="1">Multi-pass membrane protein</topology>
    </subcellularLocation>
</comment>
<evidence type="ECO:0000256" key="13">
    <source>
        <dbReference type="ARBA" id="ARBA00044919"/>
    </source>
</evidence>
<comment type="catalytic activity">
    <reaction evidence="7">
        <text>L-alpha-aminoacyl-L-lysine(out) = L-alpha-aminoacyl-L-lysine(in)</text>
        <dbReference type="Rhea" id="RHEA:79383"/>
        <dbReference type="ChEBI" id="CHEBI:229966"/>
    </reaction>
</comment>
<sequence>MAHDEPVAHTSKLTRSRVFALLAVCAMSVGSHLEAYIARSTNELTLGPLKSRLHRELNTSNAQFSLLIAAYNLNSTWTPLVAGFLVARFGTGWASVGATGCILLGQLILFVGVTTGHIVIMTLGLFIFGLGVTPLAVVQETLVAHLSPSKHLGISLALGLVSGKMASFVSSLVSLPLAEGYGDQAPFGLSVLLCLMSFSANGSRLAFGWGREEGSGDHVGKRRFSWGGVSRLGDVFWLYILLNVFSGMIWAPFLHLSANIVKERYGLTDGFAAVQAAILLSGALVLYPVTGLITDRLSPHTPTTTFKLLLLSSVLTLFGYSYLSLPPTLFGTPMPGMILFALGHGMSTLLMVILIPRFLPPELVPLGLGLHKSMEMASSAVSQTLAGIWLDAARQEPEQGGAAKGVEGLLGMFWLINIFQLGCAICLWALERRRRQENRAIISAVEAEQYEPLPMNDLPGLDTDSESDPGDDGVPIRKLTPGREKEMPEKGPSSALAQTDRERSRGKVYLGVSLAWIGLVWLVFLVDAYIDLL</sequence>
<proteinExistence type="predicted"/>
<comment type="catalytic activity">
    <reaction evidence="9">
        <text>L-arginyl-L-alpha-amino acid(out) = L-arginyl-L-alpha-amino acid(in)</text>
        <dbReference type="Rhea" id="RHEA:79371"/>
        <dbReference type="ChEBI" id="CHEBI:84315"/>
    </reaction>
</comment>
<evidence type="ECO:0000256" key="3">
    <source>
        <dbReference type="ARBA" id="ARBA00044878"/>
    </source>
</evidence>
<comment type="catalytic activity">
    <reaction evidence="5">
        <text>L-alpha-aminoacyl-L-histidine(out) = L-alpha-aminoacyl-L-histidine(in)</text>
        <dbReference type="Rhea" id="RHEA:79375"/>
        <dbReference type="ChEBI" id="CHEBI:229967"/>
    </reaction>
</comment>
<accession>A0AA38H9V2</accession>
<name>A0AA38H9V2_9TREE</name>
<evidence type="ECO:0000256" key="5">
    <source>
        <dbReference type="ARBA" id="ARBA00044884"/>
    </source>
</evidence>
<dbReference type="SUPFAM" id="SSF103473">
    <property type="entry name" value="MFS general substrate transporter"/>
    <property type="match status" value="1"/>
</dbReference>
<dbReference type="InterPro" id="IPR036259">
    <property type="entry name" value="MFS_trans_sf"/>
</dbReference>
<feature type="region of interest" description="Disordered" evidence="19">
    <location>
        <begin position="453"/>
        <end position="499"/>
    </location>
</feature>
<evidence type="ECO:0000256" key="7">
    <source>
        <dbReference type="ARBA" id="ARBA00044893"/>
    </source>
</evidence>
<dbReference type="GeneID" id="77726530"/>
<feature type="transmembrane region" description="Helical" evidence="20">
    <location>
        <begin position="187"/>
        <end position="207"/>
    </location>
</feature>
<feature type="transmembrane region" description="Helical" evidence="20">
    <location>
        <begin position="305"/>
        <end position="325"/>
    </location>
</feature>
<evidence type="ECO:0000256" key="14">
    <source>
        <dbReference type="ARBA" id="ARBA00044924"/>
    </source>
</evidence>
<reference evidence="21" key="1">
    <citation type="journal article" date="2022" name="G3 (Bethesda)">
        <title>High quality genome of the basidiomycete yeast Dioszegia hungarica PDD-24b-2 isolated from cloud water.</title>
        <authorList>
            <person name="Jarrige D."/>
            <person name="Haridas S."/>
            <person name="Bleykasten-Grosshans C."/>
            <person name="Joly M."/>
            <person name="Nadalig T."/>
            <person name="Sancelme M."/>
            <person name="Vuilleumier S."/>
            <person name="Grigoriev I.V."/>
            <person name="Amato P."/>
            <person name="Bringel F."/>
        </authorList>
    </citation>
    <scope>NUCLEOTIDE SEQUENCE</scope>
    <source>
        <strain evidence="21">PDD-24b-2</strain>
    </source>
</reference>
<dbReference type="InterPro" id="IPR052187">
    <property type="entry name" value="MFSD1"/>
</dbReference>
<evidence type="ECO:0000256" key="4">
    <source>
        <dbReference type="ARBA" id="ARBA00044881"/>
    </source>
</evidence>
<comment type="subunit">
    <text evidence="18">Homodimer. Interacts with lysosomal protein GLMP (via lumenal domain); the interaction starts while both proteins are still in the endoplasmic reticulum and is required for stabilization of MFSD1 in lysosomes but has no direct effect on its targeting to lysosomes or transporter activity.</text>
</comment>
<evidence type="ECO:0000256" key="2">
    <source>
        <dbReference type="ARBA" id="ARBA00044876"/>
    </source>
</evidence>
<comment type="catalytic activity">
    <reaction evidence="13">
        <text>L-alanyl-L-lysine(out) = L-alanyl-L-lysine(in)</text>
        <dbReference type="Rhea" id="RHEA:79415"/>
        <dbReference type="ChEBI" id="CHEBI:192470"/>
    </reaction>
</comment>
<comment type="catalytic activity">
    <reaction evidence="6">
        <text>L-lysyl-L-alpha-amino acid(out) = L-lysyl-L-alpha-amino acid(in)</text>
        <dbReference type="Rhea" id="RHEA:79387"/>
        <dbReference type="ChEBI" id="CHEBI:229965"/>
    </reaction>
</comment>
<comment type="catalytic activity">
    <reaction evidence="14">
        <text>L-lysyl-glycine(out) = L-lysyl-glycine(in)</text>
        <dbReference type="Rhea" id="RHEA:79407"/>
        <dbReference type="ChEBI" id="CHEBI:191202"/>
    </reaction>
</comment>
<evidence type="ECO:0000256" key="20">
    <source>
        <dbReference type="SAM" id="Phobius"/>
    </source>
</evidence>
<evidence type="ECO:0000256" key="17">
    <source>
        <dbReference type="ARBA" id="ARBA00045709"/>
    </source>
</evidence>
<dbReference type="InterPro" id="IPR011701">
    <property type="entry name" value="MFS"/>
</dbReference>
<evidence type="ECO:0000256" key="9">
    <source>
        <dbReference type="ARBA" id="ARBA00044899"/>
    </source>
</evidence>
<dbReference type="AlphaFoldDB" id="A0AA38H9V2"/>
<evidence type="ECO:0000256" key="16">
    <source>
        <dbReference type="ARBA" id="ARBA00045018"/>
    </source>
</evidence>
<feature type="transmembrane region" description="Helical" evidence="20">
    <location>
        <begin position="18"/>
        <end position="38"/>
    </location>
</feature>
<comment type="catalytic activity">
    <reaction evidence="10">
        <text>L-lysyl-L-lysine(out) = L-lysyl-L-lysine(in)</text>
        <dbReference type="Rhea" id="RHEA:79403"/>
        <dbReference type="ChEBI" id="CHEBI:229956"/>
    </reaction>
</comment>
<comment type="catalytic activity">
    <reaction evidence="12">
        <text>L-histidyl-L-alpha-amino acid(out) = L-histidyl-L-alpha-amino acid(in)</text>
        <dbReference type="Rhea" id="RHEA:79379"/>
        <dbReference type="ChEBI" id="CHEBI:229964"/>
    </reaction>
</comment>
<keyword evidence="22" id="KW-1185">Reference proteome</keyword>
<dbReference type="GO" id="GO:0022857">
    <property type="term" value="F:transmembrane transporter activity"/>
    <property type="evidence" value="ECO:0007669"/>
    <property type="project" value="InterPro"/>
</dbReference>
<evidence type="ECO:0000256" key="11">
    <source>
        <dbReference type="ARBA" id="ARBA00044903"/>
    </source>
</evidence>
<protein>
    <recommendedName>
        <fullName evidence="15">Lysosomal dipeptide transporter MFSD1</fullName>
    </recommendedName>
    <alternativeName>
        <fullName evidence="16">Major facilitator superfamily domain-containing protein 1</fullName>
    </alternativeName>
</protein>
<comment type="catalytic activity">
    <reaction evidence="8">
        <text>L-aspartyl-L-lysine(out) = L-aspartyl-L-lysine(in)</text>
        <dbReference type="Rhea" id="RHEA:79411"/>
        <dbReference type="ChEBI" id="CHEBI:229953"/>
    </reaction>
</comment>
<dbReference type="Pfam" id="PF07690">
    <property type="entry name" value="MFS_1"/>
    <property type="match status" value="1"/>
</dbReference>
<comment type="caution">
    <text evidence="21">The sequence shown here is derived from an EMBL/GenBank/DDBJ whole genome shotgun (WGS) entry which is preliminary data.</text>
</comment>
<evidence type="ECO:0000256" key="1">
    <source>
        <dbReference type="ARBA" id="ARBA00004141"/>
    </source>
</evidence>
<evidence type="ECO:0000256" key="18">
    <source>
        <dbReference type="ARBA" id="ARBA00046376"/>
    </source>
</evidence>
<feature type="transmembrane region" description="Helical" evidence="20">
    <location>
        <begin position="107"/>
        <end position="132"/>
    </location>
</feature>
<comment type="catalytic activity">
    <reaction evidence="4">
        <text>L-alpha-aminoacyl-L-arginine(out) = L-alpha-aminoacyl-L-arginine(in)</text>
        <dbReference type="Rhea" id="RHEA:79367"/>
        <dbReference type="ChEBI" id="CHEBI:229968"/>
    </reaction>
</comment>
<evidence type="ECO:0000256" key="6">
    <source>
        <dbReference type="ARBA" id="ARBA00044891"/>
    </source>
</evidence>
<dbReference type="EMBL" id="JAKWFO010000005">
    <property type="protein sequence ID" value="KAI9635509.1"/>
    <property type="molecule type" value="Genomic_DNA"/>
</dbReference>
<feature type="transmembrane region" description="Helical" evidence="20">
    <location>
        <begin position="236"/>
        <end position="258"/>
    </location>
</feature>
<dbReference type="RefSeq" id="XP_052945286.1">
    <property type="nucleotide sequence ID" value="XM_053087329.1"/>
</dbReference>
<comment type="function">
    <text evidence="17">Lysosomal dipeptide uniporter that selectively exports lysine, arginine or histidine-containing dipeptides with a net positive charge from the lysosome lumen into the cytosol. Could play a role in a specific type of protein O-glycosylation indirectly regulating macrophages migration and tissue invasion. Also essential for liver homeostasis.</text>
</comment>
<feature type="transmembrane region" description="Helical" evidence="20">
    <location>
        <begin position="508"/>
        <end position="530"/>
    </location>
</feature>
<dbReference type="GO" id="GO:0016020">
    <property type="term" value="C:membrane"/>
    <property type="evidence" value="ECO:0007669"/>
    <property type="project" value="UniProtKB-SubCell"/>
</dbReference>
<keyword evidence="20" id="KW-0472">Membrane</keyword>
<evidence type="ECO:0000313" key="22">
    <source>
        <dbReference type="Proteomes" id="UP001164286"/>
    </source>
</evidence>